<dbReference type="SUPFAM" id="SSF88946">
    <property type="entry name" value="Sigma2 domain of RNA polymerase sigma factors"/>
    <property type="match status" value="1"/>
</dbReference>
<dbReference type="eggNOG" id="COG1595">
    <property type="taxonomic scope" value="Bacteria"/>
</dbReference>
<feature type="region of interest" description="Disordered" evidence="8">
    <location>
        <begin position="210"/>
        <end position="253"/>
    </location>
</feature>
<sequence length="253" mass="29114">MARSLHNRFEGAFDRALQPLYRPLCRYAARRVGTQDAEDVVQEALLAAWNARDDRDVIPPPSEFLAWLRRFVDYACASYLRRRFLHPVETLTEAQEQTIEQRPAPPPLTELLLRYRQELYRLLQTVPLTQRQHFCLSAWLNGQSQFQIAATLRVDPKTVWEHLDAATRKLSRAAKTEQIAILEVYYAEVHRPIYQAPETVGARLAREKLAAYTPHSSPKASRPTAKAKPSSSTKRQDSVQQTKNIPSKRASRR</sequence>
<dbReference type="InterPro" id="IPR013325">
    <property type="entry name" value="RNA_pol_sigma_r2"/>
</dbReference>
<dbReference type="AlphaFoldDB" id="S0EV32"/>
<dbReference type="InterPro" id="IPR000792">
    <property type="entry name" value="Tscrpt_reg_LuxR_C"/>
</dbReference>
<comment type="function">
    <text evidence="7">Sigma factors are initiation factors that promote the attachment of RNA polymerase to specific initiation sites and are then released. Sigma-S contributes to the protection against external stress, thus playing a role in cellular fitness and survival.</text>
</comment>
<dbReference type="Proteomes" id="UP000014227">
    <property type="component" value="Chromosome I"/>
</dbReference>
<dbReference type="HOGENOM" id="CLU_1097096_0_0_0"/>
<feature type="compositionally biased region" description="Polar residues" evidence="8">
    <location>
        <begin position="229"/>
        <end position="245"/>
    </location>
</feature>
<evidence type="ECO:0000256" key="4">
    <source>
        <dbReference type="ARBA" id="ARBA00023082"/>
    </source>
</evidence>
<dbReference type="Pfam" id="PF00196">
    <property type="entry name" value="GerE"/>
    <property type="match status" value="1"/>
</dbReference>
<keyword evidence="6" id="KW-0804">Transcription</keyword>
<dbReference type="InParanoid" id="S0EV32"/>
<evidence type="ECO:0000256" key="7">
    <source>
        <dbReference type="ARBA" id="ARBA00024701"/>
    </source>
</evidence>
<dbReference type="GO" id="GO:0003677">
    <property type="term" value="F:DNA binding"/>
    <property type="evidence" value="ECO:0007669"/>
    <property type="project" value="UniProtKB-KW"/>
</dbReference>
<dbReference type="InterPro" id="IPR036388">
    <property type="entry name" value="WH-like_DNA-bd_sf"/>
</dbReference>
<dbReference type="STRING" id="454171.CP488_02653"/>
<dbReference type="GO" id="GO:0006352">
    <property type="term" value="P:DNA-templated transcription initiation"/>
    <property type="evidence" value="ECO:0007669"/>
    <property type="project" value="InterPro"/>
</dbReference>
<reference evidence="11" key="1">
    <citation type="submission" date="2013-03" db="EMBL/GenBank/DDBJ databases">
        <title>Genome sequence of Chthonomonas calidirosea, the first sequenced genome from the Armatimonadetes phylum (formally candidate division OP10).</title>
        <authorList>
            <person name="Lee K.C.Y."/>
            <person name="Morgan X.C."/>
            <person name="Dunfield P.F."/>
            <person name="Tamas I."/>
            <person name="Houghton K.M."/>
            <person name="Vyssotski M."/>
            <person name="Ryan J.L.J."/>
            <person name="Lagutin K."/>
            <person name="McDonald I.R."/>
            <person name="Stott M.B."/>
        </authorList>
    </citation>
    <scope>NUCLEOTIDE SEQUENCE [LARGE SCALE GENOMIC DNA]</scope>
    <source>
        <strain evidence="11">DSM 23976 / ICMP 18418 / T49</strain>
    </source>
</reference>
<feature type="domain" description="HTH luxR-type" evidence="9">
    <location>
        <begin position="125"/>
        <end position="182"/>
    </location>
</feature>
<dbReference type="InterPro" id="IPR014284">
    <property type="entry name" value="RNA_pol_sigma-70_dom"/>
</dbReference>
<keyword evidence="5" id="KW-0238">DNA-binding</keyword>
<dbReference type="KEGG" id="ccz:CCALI_01442"/>
<dbReference type="SMART" id="SM00421">
    <property type="entry name" value="HTH_LUXR"/>
    <property type="match status" value="1"/>
</dbReference>
<evidence type="ECO:0000259" key="9">
    <source>
        <dbReference type="SMART" id="SM00421"/>
    </source>
</evidence>
<evidence type="ECO:0000256" key="5">
    <source>
        <dbReference type="ARBA" id="ARBA00023125"/>
    </source>
</evidence>
<dbReference type="NCBIfam" id="TIGR02937">
    <property type="entry name" value="sigma70-ECF"/>
    <property type="match status" value="1"/>
</dbReference>
<organism evidence="10 11">
    <name type="scientific">Chthonomonas calidirosea (strain DSM 23976 / ICMP 18418 / T49)</name>
    <dbReference type="NCBI Taxonomy" id="1303518"/>
    <lineage>
        <taxon>Bacteria</taxon>
        <taxon>Bacillati</taxon>
        <taxon>Armatimonadota</taxon>
        <taxon>Chthonomonadia</taxon>
        <taxon>Chthonomonadales</taxon>
        <taxon>Chthonomonadaceae</taxon>
        <taxon>Chthonomonas</taxon>
    </lineage>
</organism>
<dbReference type="Pfam" id="PF04542">
    <property type="entry name" value="Sigma70_r2"/>
    <property type="match status" value="1"/>
</dbReference>
<evidence type="ECO:0000313" key="11">
    <source>
        <dbReference type="Proteomes" id="UP000014227"/>
    </source>
</evidence>
<evidence type="ECO:0000256" key="3">
    <source>
        <dbReference type="ARBA" id="ARBA00023015"/>
    </source>
</evidence>
<dbReference type="InterPro" id="IPR039425">
    <property type="entry name" value="RNA_pol_sigma-70-like"/>
</dbReference>
<dbReference type="OrthoDB" id="7376212at2"/>
<dbReference type="RefSeq" id="WP_016482795.1">
    <property type="nucleotide sequence ID" value="NC_021487.1"/>
</dbReference>
<evidence type="ECO:0000256" key="2">
    <source>
        <dbReference type="ARBA" id="ARBA00021245"/>
    </source>
</evidence>
<dbReference type="PATRIC" id="fig|1303518.3.peg.1474"/>
<dbReference type="Gene3D" id="1.10.1740.10">
    <property type="match status" value="1"/>
</dbReference>
<dbReference type="PANTHER" id="PTHR43133">
    <property type="entry name" value="RNA POLYMERASE ECF-TYPE SIGMA FACTO"/>
    <property type="match status" value="1"/>
</dbReference>
<dbReference type="EMBL" id="HF951689">
    <property type="protein sequence ID" value="CCW35258.1"/>
    <property type="molecule type" value="Genomic_DNA"/>
</dbReference>
<comment type="similarity">
    <text evidence="1">Belongs to the sigma-70 factor family.</text>
</comment>
<evidence type="ECO:0000256" key="1">
    <source>
        <dbReference type="ARBA" id="ARBA00007788"/>
    </source>
</evidence>
<dbReference type="InterPro" id="IPR007627">
    <property type="entry name" value="RNA_pol_sigma70_r2"/>
</dbReference>
<protein>
    <recommendedName>
        <fullName evidence="2">RNA polymerase sigma factor SigS</fullName>
    </recommendedName>
</protein>
<gene>
    <name evidence="10" type="ORF">CCALI_01442</name>
</gene>
<name>S0EV32_CHTCT</name>
<proteinExistence type="inferred from homology"/>
<evidence type="ECO:0000256" key="8">
    <source>
        <dbReference type="SAM" id="MobiDB-lite"/>
    </source>
</evidence>
<keyword evidence="11" id="KW-1185">Reference proteome</keyword>
<keyword evidence="3" id="KW-0805">Transcription regulation</keyword>
<dbReference type="InterPro" id="IPR016032">
    <property type="entry name" value="Sig_transdc_resp-reg_C-effctor"/>
</dbReference>
<keyword evidence="4" id="KW-0731">Sigma factor</keyword>
<dbReference type="GO" id="GO:0016987">
    <property type="term" value="F:sigma factor activity"/>
    <property type="evidence" value="ECO:0007669"/>
    <property type="project" value="UniProtKB-KW"/>
</dbReference>
<dbReference type="Gene3D" id="1.10.10.10">
    <property type="entry name" value="Winged helix-like DNA-binding domain superfamily/Winged helix DNA-binding domain"/>
    <property type="match status" value="1"/>
</dbReference>
<dbReference type="PANTHER" id="PTHR43133:SF8">
    <property type="entry name" value="RNA POLYMERASE SIGMA FACTOR HI_1459-RELATED"/>
    <property type="match status" value="1"/>
</dbReference>
<accession>S0EV32</accession>
<dbReference type="SUPFAM" id="SSF46894">
    <property type="entry name" value="C-terminal effector domain of the bipartite response regulators"/>
    <property type="match status" value="1"/>
</dbReference>
<evidence type="ECO:0000313" key="10">
    <source>
        <dbReference type="EMBL" id="CCW35258.1"/>
    </source>
</evidence>
<evidence type="ECO:0000256" key="6">
    <source>
        <dbReference type="ARBA" id="ARBA00023163"/>
    </source>
</evidence>